<dbReference type="CDD" id="cd09872">
    <property type="entry name" value="PIN_Sll0205-like"/>
    <property type="match status" value="1"/>
</dbReference>
<gene>
    <name evidence="2" type="ORF">EMA8858_00061</name>
</gene>
<dbReference type="InterPro" id="IPR041705">
    <property type="entry name" value="PIN_Sll0205"/>
</dbReference>
<dbReference type="Proteomes" id="UP000837932">
    <property type="component" value="Unassembled WGS sequence"/>
</dbReference>
<keyword evidence="3" id="KW-1185">Reference proteome</keyword>
<evidence type="ECO:0000313" key="2">
    <source>
        <dbReference type="EMBL" id="CAH0993956.1"/>
    </source>
</evidence>
<dbReference type="SUPFAM" id="SSF88723">
    <property type="entry name" value="PIN domain-like"/>
    <property type="match status" value="1"/>
</dbReference>
<feature type="domain" description="PIN" evidence="1">
    <location>
        <begin position="4"/>
        <end position="122"/>
    </location>
</feature>
<reference evidence="2" key="1">
    <citation type="submission" date="2021-12" db="EMBL/GenBank/DDBJ databases">
        <authorList>
            <person name="Rodrigo-Torres L."/>
            <person name="Arahal R. D."/>
            <person name="Lucena T."/>
        </authorList>
    </citation>
    <scope>NUCLEOTIDE SEQUENCE</scope>
    <source>
        <strain evidence="2">CECT 8858</strain>
    </source>
</reference>
<protein>
    <recommendedName>
        <fullName evidence="1">PIN domain-containing protein</fullName>
    </recommendedName>
</protein>
<name>A0ABN8EQ96_9BACT</name>
<dbReference type="Gene3D" id="3.40.50.1010">
    <property type="entry name" value="5'-nuclease"/>
    <property type="match status" value="1"/>
</dbReference>
<evidence type="ECO:0000259" key="1">
    <source>
        <dbReference type="Pfam" id="PF01850"/>
    </source>
</evidence>
<dbReference type="EMBL" id="CAKLPY010000001">
    <property type="protein sequence ID" value="CAH0993956.1"/>
    <property type="molecule type" value="Genomic_DNA"/>
</dbReference>
<evidence type="ECO:0000313" key="3">
    <source>
        <dbReference type="Proteomes" id="UP000837932"/>
    </source>
</evidence>
<proteinExistence type="predicted"/>
<dbReference type="Pfam" id="PF01850">
    <property type="entry name" value="PIN"/>
    <property type="match status" value="1"/>
</dbReference>
<comment type="caution">
    <text evidence="2">The sequence shown here is derived from an EMBL/GenBank/DDBJ whole genome shotgun (WGS) entry which is preliminary data.</text>
</comment>
<dbReference type="InterPro" id="IPR029060">
    <property type="entry name" value="PIN-like_dom_sf"/>
</dbReference>
<dbReference type="PANTHER" id="PTHR36173:SF2">
    <property type="entry name" value="RIBONUCLEASE VAPC16"/>
    <property type="match status" value="1"/>
</dbReference>
<dbReference type="InterPro" id="IPR002716">
    <property type="entry name" value="PIN_dom"/>
</dbReference>
<accession>A0ABN8EQ96</accession>
<sequence>MDFIIDTQILIWSVISPNKLSSKVREILENNNIGVSQISLYEIAIKQKIGKLSELDLSMSDLINLILKDGFEILSLKNAHIEAYERIQLVDTHRDPFDRLLLATSLSENIPIISADEKFKEYSSQVQLIEN</sequence>
<dbReference type="RefSeq" id="WP_238803719.1">
    <property type="nucleotide sequence ID" value="NZ_CAKLPY010000001.1"/>
</dbReference>
<organism evidence="2 3">
    <name type="scientific">Emticicia aquatica</name>
    <dbReference type="NCBI Taxonomy" id="1681835"/>
    <lineage>
        <taxon>Bacteria</taxon>
        <taxon>Pseudomonadati</taxon>
        <taxon>Bacteroidota</taxon>
        <taxon>Cytophagia</taxon>
        <taxon>Cytophagales</taxon>
        <taxon>Leadbetterellaceae</taxon>
        <taxon>Emticicia</taxon>
    </lineage>
</organism>
<dbReference type="PANTHER" id="PTHR36173">
    <property type="entry name" value="RIBONUCLEASE VAPC16-RELATED"/>
    <property type="match status" value="1"/>
</dbReference>
<dbReference type="InterPro" id="IPR052919">
    <property type="entry name" value="TA_system_RNase"/>
</dbReference>